<dbReference type="PANTHER" id="PTHR23073">
    <property type="entry name" value="26S PROTEASOME REGULATORY SUBUNIT"/>
    <property type="match status" value="1"/>
</dbReference>
<accession>A0A182SS07</accession>
<feature type="domain" description="Proteasomal ATPase second OB" evidence="4">
    <location>
        <begin position="83"/>
        <end position="138"/>
    </location>
</feature>
<evidence type="ECO:0000259" key="4">
    <source>
        <dbReference type="Pfam" id="PF16450"/>
    </source>
</evidence>
<feature type="domain" description="ATPase AAA-type core" evidence="3">
    <location>
        <begin position="196"/>
        <end position="223"/>
    </location>
</feature>
<dbReference type="InterPro" id="IPR050221">
    <property type="entry name" value="26S_Proteasome_ATPase"/>
</dbReference>
<dbReference type="Gene3D" id="2.40.50.140">
    <property type="entry name" value="Nucleic acid-binding proteins"/>
    <property type="match status" value="1"/>
</dbReference>
<dbReference type="Pfam" id="PF00004">
    <property type="entry name" value="AAA"/>
    <property type="match status" value="1"/>
</dbReference>
<dbReference type="InterPro" id="IPR032501">
    <property type="entry name" value="Prot_ATP_ID_OB_2nd"/>
</dbReference>
<dbReference type="SUPFAM" id="SSF52540">
    <property type="entry name" value="P-loop containing nucleoside triphosphate hydrolases"/>
    <property type="match status" value="1"/>
</dbReference>
<dbReference type="InterPro" id="IPR003959">
    <property type="entry name" value="ATPase_AAA_core"/>
</dbReference>
<evidence type="ECO:0000256" key="2">
    <source>
        <dbReference type="ARBA" id="ARBA00022840"/>
    </source>
</evidence>
<keyword evidence="2" id="KW-0067">ATP-binding</keyword>
<keyword evidence="1" id="KW-0547">Nucleotide-binding</keyword>
<dbReference type="Pfam" id="PF16450">
    <property type="entry name" value="Prot_ATP_ID_OB_C"/>
    <property type="match status" value="1"/>
</dbReference>
<keyword evidence="6" id="KW-1185">Reference proteome</keyword>
<protein>
    <recommendedName>
        <fullName evidence="7">Proteasomal ATPase OB C-terminal domain-containing protein</fullName>
    </recommendedName>
</protein>
<organism evidence="5 6">
    <name type="scientific">Anopheles maculatus</name>
    <dbReference type="NCBI Taxonomy" id="74869"/>
    <lineage>
        <taxon>Eukaryota</taxon>
        <taxon>Metazoa</taxon>
        <taxon>Ecdysozoa</taxon>
        <taxon>Arthropoda</taxon>
        <taxon>Hexapoda</taxon>
        <taxon>Insecta</taxon>
        <taxon>Pterygota</taxon>
        <taxon>Neoptera</taxon>
        <taxon>Endopterygota</taxon>
        <taxon>Diptera</taxon>
        <taxon>Nematocera</taxon>
        <taxon>Culicoidea</taxon>
        <taxon>Culicidae</taxon>
        <taxon>Anophelinae</taxon>
        <taxon>Anopheles</taxon>
        <taxon>Anopheles maculatus group</taxon>
    </lineage>
</organism>
<dbReference type="Proteomes" id="UP000075901">
    <property type="component" value="Unassembled WGS sequence"/>
</dbReference>
<dbReference type="GO" id="GO:0016887">
    <property type="term" value="F:ATP hydrolysis activity"/>
    <property type="evidence" value="ECO:0007669"/>
    <property type="project" value="InterPro"/>
</dbReference>
<dbReference type="AlphaFoldDB" id="A0A182SS07"/>
<dbReference type="FunFam" id="3.40.50.300:FF:002861">
    <property type="entry name" value="Cell division control protein 48 homolog E"/>
    <property type="match status" value="1"/>
</dbReference>
<dbReference type="InterPro" id="IPR027417">
    <property type="entry name" value="P-loop_NTPase"/>
</dbReference>
<reference evidence="5" key="2">
    <citation type="submission" date="2020-05" db="UniProtKB">
        <authorList>
            <consortium name="EnsemblMetazoa"/>
        </authorList>
    </citation>
    <scope>IDENTIFICATION</scope>
    <source>
        <strain evidence="5">maculatus3</strain>
    </source>
</reference>
<dbReference type="VEuPathDB" id="VectorBase:AMAM012238"/>
<dbReference type="InterPro" id="IPR012340">
    <property type="entry name" value="NA-bd_OB-fold"/>
</dbReference>
<name>A0A182SS07_9DIPT</name>
<evidence type="ECO:0000313" key="5">
    <source>
        <dbReference type="EnsemblMetazoa" id="AMAM012238-PA"/>
    </source>
</evidence>
<reference evidence="6" key="1">
    <citation type="submission" date="2013-09" db="EMBL/GenBank/DDBJ databases">
        <title>The Genome Sequence of Anopheles maculatus species B.</title>
        <authorList>
            <consortium name="The Broad Institute Genomics Platform"/>
            <person name="Neafsey D.E."/>
            <person name="Besansky N."/>
            <person name="Howell P."/>
            <person name="Walton C."/>
            <person name="Young S.K."/>
            <person name="Zeng Q."/>
            <person name="Gargeya S."/>
            <person name="Fitzgerald M."/>
            <person name="Haas B."/>
            <person name="Abouelleil A."/>
            <person name="Allen A.W."/>
            <person name="Alvarado L."/>
            <person name="Arachchi H.M."/>
            <person name="Berlin A.M."/>
            <person name="Chapman S.B."/>
            <person name="Gainer-Dewar J."/>
            <person name="Goldberg J."/>
            <person name="Griggs A."/>
            <person name="Gujja S."/>
            <person name="Hansen M."/>
            <person name="Howarth C."/>
            <person name="Imamovic A."/>
            <person name="Ireland A."/>
            <person name="Larimer J."/>
            <person name="McCowan C."/>
            <person name="Murphy C."/>
            <person name="Pearson M."/>
            <person name="Poon T.W."/>
            <person name="Priest M."/>
            <person name="Roberts A."/>
            <person name="Saif S."/>
            <person name="Shea T."/>
            <person name="Sisk P."/>
            <person name="Sykes S."/>
            <person name="Wortman J."/>
            <person name="Nusbaum C."/>
            <person name="Birren B."/>
        </authorList>
    </citation>
    <scope>NUCLEOTIDE SEQUENCE [LARGE SCALE GENOMIC DNA]</scope>
    <source>
        <strain evidence="6">maculatus3</strain>
    </source>
</reference>
<evidence type="ECO:0000313" key="6">
    <source>
        <dbReference type="Proteomes" id="UP000075901"/>
    </source>
</evidence>
<dbReference type="EnsemblMetazoa" id="AMAM012238-RA">
    <property type="protein sequence ID" value="AMAM012238-PA"/>
    <property type="gene ID" value="AMAM012238"/>
</dbReference>
<dbReference type="FunFam" id="2.40.50.140:FF:000046">
    <property type="entry name" value="26S protease regulatory subunit 6B"/>
    <property type="match status" value="1"/>
</dbReference>
<evidence type="ECO:0000259" key="3">
    <source>
        <dbReference type="Pfam" id="PF00004"/>
    </source>
</evidence>
<dbReference type="GO" id="GO:0005524">
    <property type="term" value="F:ATP binding"/>
    <property type="evidence" value="ECO:0007669"/>
    <property type="project" value="UniProtKB-KW"/>
</dbReference>
<proteinExistence type="predicted"/>
<sequence length="223" mass="25155">MIDAEMVIPDKDESDTRTMKDVVSALEEPLEEDLYIKYKKLLKMLEFLEVQEEYIKDEQRNLKKEYLHAQEEVKRIQSVPLVIGQFLEAVDQNTGIVGSTTGSNYYVRILSTIDRELLKPSASVALHKHSNALVDVLPPEADSSISMLHADEKPDVQYSDIGGMDMQKQEIREAVELPLTHFELYKQIGIDPPRGVLMYGPPGCGKTMLAKAVAHHTTAAFIR</sequence>
<evidence type="ECO:0000256" key="1">
    <source>
        <dbReference type="ARBA" id="ARBA00022741"/>
    </source>
</evidence>
<dbReference type="Gene3D" id="3.40.50.300">
    <property type="entry name" value="P-loop containing nucleotide triphosphate hydrolases"/>
    <property type="match status" value="1"/>
</dbReference>
<evidence type="ECO:0008006" key="7">
    <source>
        <dbReference type="Google" id="ProtNLM"/>
    </source>
</evidence>